<dbReference type="STRING" id="370526.SAMN04489835_1302"/>
<evidence type="ECO:0000256" key="1">
    <source>
        <dbReference type="ARBA" id="ARBA00004651"/>
    </source>
</evidence>
<evidence type="ECO:0000313" key="8">
    <source>
        <dbReference type="EMBL" id="SEH54980.1"/>
    </source>
</evidence>
<dbReference type="GO" id="GO:0006825">
    <property type="term" value="P:copper ion transport"/>
    <property type="evidence" value="ECO:0007669"/>
    <property type="project" value="InterPro"/>
</dbReference>
<feature type="domain" description="Copper resistance protein D" evidence="7">
    <location>
        <begin position="236"/>
        <end position="333"/>
    </location>
</feature>
<keyword evidence="3 6" id="KW-0812">Transmembrane</keyword>
<evidence type="ECO:0000256" key="6">
    <source>
        <dbReference type="SAM" id="Phobius"/>
    </source>
</evidence>
<feature type="transmembrane region" description="Helical" evidence="6">
    <location>
        <begin position="373"/>
        <end position="394"/>
    </location>
</feature>
<feature type="transmembrane region" description="Helical" evidence="6">
    <location>
        <begin position="57"/>
        <end position="82"/>
    </location>
</feature>
<evidence type="ECO:0000256" key="5">
    <source>
        <dbReference type="ARBA" id="ARBA00023136"/>
    </source>
</evidence>
<dbReference type="InterPro" id="IPR008457">
    <property type="entry name" value="Cu-R_CopD_dom"/>
</dbReference>
<evidence type="ECO:0000256" key="3">
    <source>
        <dbReference type="ARBA" id="ARBA00022692"/>
    </source>
</evidence>
<feature type="transmembrane region" description="Helical" evidence="6">
    <location>
        <begin position="602"/>
        <end position="624"/>
    </location>
</feature>
<feature type="transmembrane region" description="Helical" evidence="6">
    <location>
        <begin position="12"/>
        <end position="37"/>
    </location>
</feature>
<evidence type="ECO:0000256" key="4">
    <source>
        <dbReference type="ARBA" id="ARBA00022989"/>
    </source>
</evidence>
<evidence type="ECO:0000256" key="2">
    <source>
        <dbReference type="ARBA" id="ARBA00022475"/>
    </source>
</evidence>
<feature type="transmembrane region" description="Helical" evidence="6">
    <location>
        <begin position="435"/>
        <end position="459"/>
    </location>
</feature>
<dbReference type="OrthoDB" id="5241646at2"/>
<dbReference type="EMBL" id="LT629971">
    <property type="protein sequence ID" value="SEH54980.1"/>
    <property type="molecule type" value="Genomic_DNA"/>
</dbReference>
<dbReference type="Proteomes" id="UP000182915">
    <property type="component" value="Chromosome I"/>
</dbReference>
<feature type="transmembrane region" description="Helical" evidence="6">
    <location>
        <begin position="493"/>
        <end position="512"/>
    </location>
</feature>
<dbReference type="Pfam" id="PF09678">
    <property type="entry name" value="Caa3_CtaG"/>
    <property type="match status" value="1"/>
</dbReference>
<feature type="transmembrane region" description="Helical" evidence="6">
    <location>
        <begin position="273"/>
        <end position="292"/>
    </location>
</feature>
<feature type="transmembrane region" description="Helical" evidence="6">
    <location>
        <begin position="205"/>
        <end position="228"/>
    </location>
</feature>
<feature type="transmembrane region" description="Helical" evidence="6">
    <location>
        <begin position="524"/>
        <end position="544"/>
    </location>
</feature>
<reference evidence="9" key="1">
    <citation type="submission" date="2016-10" db="EMBL/GenBank/DDBJ databases">
        <authorList>
            <person name="Varghese N."/>
            <person name="Submissions S."/>
        </authorList>
    </citation>
    <scope>NUCLEOTIDE SEQUENCE [LARGE SCALE GENOMIC DNA]</scope>
    <source>
        <strain evidence="9">DSM 45405</strain>
    </source>
</reference>
<accession>A0A1H6J0B3</accession>
<dbReference type="AlphaFoldDB" id="A0A1H6J0B3"/>
<feature type="transmembrane region" description="Helical" evidence="6">
    <location>
        <begin position="556"/>
        <end position="582"/>
    </location>
</feature>
<sequence>MTATSVAGGRRRVVWPVLLGVALVAGVTAGAIGALMLDDALEVTGLRDPGPTTAYGLPFLRGAGEIAAIVTIGHFLFAAFLVPPQTSGVLDVDGYRAVRVGAVACVVWAMCAALLVALTVSDVSGVPLTDLTPLDVWSAAGLVETTAAWRTTSILAAVVAVASLTVLRWSWTPGLLIGGLVTLVPVAVTGHSSTGGSHDIATNSLLIHLVAGSLWAGGLLALVVHALRRGSYTDLAARRFSRLALGCFVAMAASGFINAAVRIDLTNLWTSTYGLLILAKVAALVSLGVLGWRQRRSAIVALQHDSTARRPLLRLALGEAALFGIAVGVAVGLGRTPPPPTRSEPSPAEVALGFDLSESPTIAAVFTDWRFDLIFGTAAVVMASIYLAAVYRLARRGDPWSKRRTICWLIGCITMLFATSSGLGMYMAAMYSMHAIVQLLLTIAVPALLVQGAPVTLALKALKAAEPNSAPGPREWVQSVVAAPMTRLLTQPWTALAILMVGVYGLCIAGVYDVAMSDHAAHMATIGFFLFSGTLFFVAVSGAGPTPGPMSTQRRVAMTLFALSQFVVAGIVVVRMQAVLGGDFYRSLRLSWQTNLLSDQRVGGVIVSVSSAVAMLTVIAIVAAKRTGCLRTDNLRAPTIDA</sequence>
<feature type="transmembrane region" description="Helical" evidence="6">
    <location>
        <begin position="406"/>
        <end position="429"/>
    </location>
</feature>
<keyword evidence="4 6" id="KW-1133">Transmembrane helix</keyword>
<evidence type="ECO:0000313" key="9">
    <source>
        <dbReference type="Proteomes" id="UP000182915"/>
    </source>
</evidence>
<evidence type="ECO:0000259" key="7">
    <source>
        <dbReference type="Pfam" id="PF05425"/>
    </source>
</evidence>
<dbReference type="InterPro" id="IPR019108">
    <property type="entry name" value="Caa3_assmbl_CtaG-rel"/>
</dbReference>
<feature type="transmembrane region" description="Helical" evidence="6">
    <location>
        <begin position="147"/>
        <end position="167"/>
    </location>
</feature>
<keyword evidence="5 6" id="KW-0472">Membrane</keyword>
<feature type="transmembrane region" description="Helical" evidence="6">
    <location>
        <begin position="103"/>
        <end position="127"/>
    </location>
</feature>
<name>A0A1H6J0B3_MYCRU</name>
<feature type="transmembrane region" description="Helical" evidence="6">
    <location>
        <begin position="174"/>
        <end position="193"/>
    </location>
</feature>
<dbReference type="PANTHER" id="PTHR34820:SF4">
    <property type="entry name" value="INNER MEMBRANE PROTEIN YEBZ"/>
    <property type="match status" value="1"/>
</dbReference>
<proteinExistence type="predicted"/>
<feature type="transmembrane region" description="Helical" evidence="6">
    <location>
        <begin position="240"/>
        <end position="261"/>
    </location>
</feature>
<dbReference type="Pfam" id="PF05425">
    <property type="entry name" value="CopD"/>
    <property type="match status" value="1"/>
</dbReference>
<protein>
    <submittedName>
        <fullName evidence="8">Cytochrome c oxidase assembly factor CtaG</fullName>
    </submittedName>
</protein>
<comment type="subcellular location">
    <subcellularLocation>
        <location evidence="1">Cell membrane</location>
        <topology evidence="1">Multi-pass membrane protein</topology>
    </subcellularLocation>
</comment>
<dbReference type="RefSeq" id="WP_083406470.1">
    <property type="nucleotide sequence ID" value="NZ_LT629971.1"/>
</dbReference>
<dbReference type="GO" id="GO:0005886">
    <property type="term" value="C:plasma membrane"/>
    <property type="evidence" value="ECO:0007669"/>
    <property type="project" value="UniProtKB-SubCell"/>
</dbReference>
<feature type="transmembrane region" description="Helical" evidence="6">
    <location>
        <begin position="312"/>
        <end position="333"/>
    </location>
</feature>
<dbReference type="InterPro" id="IPR032694">
    <property type="entry name" value="CopC/D"/>
</dbReference>
<keyword evidence="2" id="KW-1003">Cell membrane</keyword>
<dbReference type="PANTHER" id="PTHR34820">
    <property type="entry name" value="INNER MEMBRANE PROTEIN YEBZ"/>
    <property type="match status" value="1"/>
</dbReference>
<organism evidence="8 9">
    <name type="scientific">Mycolicibacterium rutilum</name>
    <name type="common">Mycobacterium rutilum</name>
    <dbReference type="NCBI Taxonomy" id="370526"/>
    <lineage>
        <taxon>Bacteria</taxon>
        <taxon>Bacillati</taxon>
        <taxon>Actinomycetota</taxon>
        <taxon>Actinomycetes</taxon>
        <taxon>Mycobacteriales</taxon>
        <taxon>Mycobacteriaceae</taxon>
        <taxon>Mycolicibacterium</taxon>
    </lineage>
</organism>
<gene>
    <name evidence="8" type="ORF">SAMN04489835_1302</name>
</gene>
<keyword evidence="9" id="KW-1185">Reference proteome</keyword>